<reference evidence="1" key="1">
    <citation type="submission" date="2018-05" db="EMBL/GenBank/DDBJ databases">
        <authorList>
            <person name="Lanie J.A."/>
            <person name="Ng W.-L."/>
            <person name="Kazmierczak K.M."/>
            <person name="Andrzejewski T.M."/>
            <person name="Davidsen T.M."/>
            <person name="Wayne K.J."/>
            <person name="Tettelin H."/>
            <person name="Glass J.I."/>
            <person name="Rusch D."/>
            <person name="Podicherti R."/>
            <person name="Tsui H.-C.T."/>
            <person name="Winkler M.E."/>
        </authorList>
    </citation>
    <scope>NUCLEOTIDE SEQUENCE</scope>
</reference>
<organism evidence="1">
    <name type="scientific">marine metagenome</name>
    <dbReference type="NCBI Taxonomy" id="408172"/>
    <lineage>
        <taxon>unclassified sequences</taxon>
        <taxon>metagenomes</taxon>
        <taxon>ecological metagenomes</taxon>
    </lineage>
</organism>
<proteinExistence type="predicted"/>
<sequence>MEVKIHARNIDNKLKVALYAMTEFAMARLVPSKRLRNNVSINVHLK</sequence>
<gene>
    <name evidence="1" type="ORF">METZ01_LOCUS420583</name>
</gene>
<accession>A0A382XA24</accession>
<feature type="non-terminal residue" evidence="1">
    <location>
        <position position="46"/>
    </location>
</feature>
<evidence type="ECO:0000313" key="1">
    <source>
        <dbReference type="EMBL" id="SVD67729.1"/>
    </source>
</evidence>
<protein>
    <submittedName>
        <fullName evidence="1">Uncharacterized protein</fullName>
    </submittedName>
</protein>
<name>A0A382XA24_9ZZZZ</name>
<dbReference type="AlphaFoldDB" id="A0A382XA24"/>
<dbReference type="EMBL" id="UINC01166014">
    <property type="protein sequence ID" value="SVD67729.1"/>
    <property type="molecule type" value="Genomic_DNA"/>
</dbReference>